<dbReference type="InterPro" id="IPR036236">
    <property type="entry name" value="Znf_C2H2_sf"/>
</dbReference>
<dbReference type="SMART" id="SM00355">
    <property type="entry name" value="ZnF_C2H2"/>
    <property type="match status" value="4"/>
</dbReference>
<dbReference type="Pfam" id="PF00096">
    <property type="entry name" value="zf-C2H2"/>
    <property type="match status" value="1"/>
</dbReference>
<evidence type="ECO:0000259" key="7">
    <source>
        <dbReference type="PROSITE" id="PS50157"/>
    </source>
</evidence>
<proteinExistence type="predicted"/>
<keyword evidence="3 5" id="KW-0863">Zinc-finger</keyword>
<evidence type="ECO:0000313" key="9">
    <source>
        <dbReference type="Proteomes" id="UP000639338"/>
    </source>
</evidence>
<dbReference type="Gene3D" id="3.30.160.60">
    <property type="entry name" value="Classic Zinc Finger"/>
    <property type="match status" value="3"/>
</dbReference>
<dbReference type="PROSITE" id="PS00028">
    <property type="entry name" value="ZINC_FINGER_C2H2_1"/>
    <property type="match status" value="1"/>
</dbReference>
<comment type="caution">
    <text evidence="8">The sequence shown here is derived from an EMBL/GenBank/DDBJ whole genome shotgun (WGS) entry which is preliminary data.</text>
</comment>
<evidence type="ECO:0000313" key="8">
    <source>
        <dbReference type="EMBL" id="KAF7993006.1"/>
    </source>
</evidence>
<sequence>MYMGDQMIGYTCTKCNERNRRRTGRFNRKAGRKPYACKNCPRRYTSKQTLIRHVKFACGDNKGIRCPVCVGALLSLLRSGINKGKHTKKSRSLGSNEGGRHIRSSDGNTSETTSGRREVVFPDSFEVLPQPMDVNYVGVPHEQQRKFRCGWYYPSEVGDEVFPCDACGRQYRRFICLQRHKRIECGKAATHACNLCHYKFKHKHSLMRHYNVHLANRGADSIRNSSFGRKTARNKSKIGSSKAKKIIAKACNLRTRPNQFAYCDKCNRKFRQQSTRDHHRKICGTIDKKLHCSFCDYLSDRLSNVKRHLNQTHHVIDSPESFIIRTK</sequence>
<evidence type="ECO:0000256" key="1">
    <source>
        <dbReference type="ARBA" id="ARBA00022723"/>
    </source>
</evidence>
<name>A0A834XVQ1_APHGI</name>
<dbReference type="PANTHER" id="PTHR24379">
    <property type="entry name" value="KRAB AND ZINC FINGER DOMAIN-CONTAINING"/>
    <property type="match status" value="1"/>
</dbReference>
<evidence type="ECO:0000256" key="4">
    <source>
        <dbReference type="ARBA" id="ARBA00022833"/>
    </source>
</evidence>
<feature type="region of interest" description="Disordered" evidence="6">
    <location>
        <begin position="84"/>
        <end position="115"/>
    </location>
</feature>
<keyword evidence="9" id="KW-1185">Reference proteome</keyword>
<protein>
    <recommendedName>
        <fullName evidence="7">C2H2-type domain-containing protein</fullName>
    </recommendedName>
</protein>
<keyword evidence="2" id="KW-0677">Repeat</keyword>
<organism evidence="8 9">
    <name type="scientific">Aphidius gifuensis</name>
    <name type="common">Parasitoid wasp</name>
    <dbReference type="NCBI Taxonomy" id="684658"/>
    <lineage>
        <taxon>Eukaryota</taxon>
        <taxon>Metazoa</taxon>
        <taxon>Ecdysozoa</taxon>
        <taxon>Arthropoda</taxon>
        <taxon>Hexapoda</taxon>
        <taxon>Insecta</taxon>
        <taxon>Pterygota</taxon>
        <taxon>Neoptera</taxon>
        <taxon>Endopterygota</taxon>
        <taxon>Hymenoptera</taxon>
        <taxon>Apocrita</taxon>
        <taxon>Ichneumonoidea</taxon>
        <taxon>Braconidae</taxon>
        <taxon>Aphidiinae</taxon>
        <taxon>Aphidius</taxon>
    </lineage>
</organism>
<dbReference type="EMBL" id="JACMRX010000003">
    <property type="protein sequence ID" value="KAF7993006.1"/>
    <property type="molecule type" value="Genomic_DNA"/>
</dbReference>
<keyword evidence="1" id="KW-0479">Metal-binding</keyword>
<feature type="domain" description="C2H2-type" evidence="7">
    <location>
        <begin position="35"/>
        <end position="62"/>
    </location>
</feature>
<evidence type="ECO:0000256" key="5">
    <source>
        <dbReference type="PROSITE-ProRule" id="PRU00042"/>
    </source>
</evidence>
<evidence type="ECO:0000256" key="2">
    <source>
        <dbReference type="ARBA" id="ARBA00022737"/>
    </source>
</evidence>
<dbReference type="SUPFAM" id="SSF57667">
    <property type="entry name" value="beta-beta-alpha zinc fingers"/>
    <property type="match status" value="2"/>
</dbReference>
<gene>
    <name evidence="8" type="ORF">HCN44_005787</name>
</gene>
<dbReference type="OrthoDB" id="407106at2759"/>
<reference evidence="8 9" key="1">
    <citation type="submission" date="2020-08" db="EMBL/GenBank/DDBJ databases">
        <title>Aphidius gifuensis genome sequencing and assembly.</title>
        <authorList>
            <person name="Du Z."/>
        </authorList>
    </citation>
    <scope>NUCLEOTIDE SEQUENCE [LARGE SCALE GENOMIC DNA]</scope>
    <source>
        <strain evidence="8">YNYX2018</strain>
        <tissue evidence="8">Adults</tissue>
    </source>
</reference>
<accession>A0A834XVQ1</accession>
<keyword evidence="4" id="KW-0862">Zinc</keyword>
<feature type="domain" description="C2H2-type" evidence="7">
    <location>
        <begin position="191"/>
        <end position="218"/>
    </location>
</feature>
<dbReference type="Proteomes" id="UP000639338">
    <property type="component" value="Unassembled WGS sequence"/>
</dbReference>
<dbReference type="PROSITE" id="PS50157">
    <property type="entry name" value="ZINC_FINGER_C2H2_2"/>
    <property type="match status" value="3"/>
</dbReference>
<evidence type="ECO:0000256" key="6">
    <source>
        <dbReference type="SAM" id="MobiDB-lite"/>
    </source>
</evidence>
<dbReference type="GO" id="GO:0008270">
    <property type="term" value="F:zinc ion binding"/>
    <property type="evidence" value="ECO:0007669"/>
    <property type="project" value="UniProtKB-KW"/>
</dbReference>
<evidence type="ECO:0000256" key="3">
    <source>
        <dbReference type="ARBA" id="ARBA00022771"/>
    </source>
</evidence>
<dbReference type="InterPro" id="IPR013087">
    <property type="entry name" value="Znf_C2H2_type"/>
</dbReference>
<dbReference type="PANTHER" id="PTHR24379:SF121">
    <property type="entry name" value="C2H2-TYPE DOMAIN-CONTAINING PROTEIN"/>
    <property type="match status" value="1"/>
</dbReference>
<dbReference type="AlphaFoldDB" id="A0A834XVQ1"/>
<feature type="domain" description="C2H2-type" evidence="7">
    <location>
        <begin position="162"/>
        <end position="189"/>
    </location>
</feature>